<dbReference type="OrthoDB" id="3541994at2759"/>
<dbReference type="EMBL" id="PQXJ01000527">
    <property type="protein sequence ID" value="TGO47396.1"/>
    <property type="molecule type" value="Genomic_DNA"/>
</dbReference>
<dbReference type="Proteomes" id="UP000297452">
    <property type="component" value="Unassembled WGS sequence"/>
</dbReference>
<gene>
    <name evidence="1" type="ORF">BOTNAR_0527g00010</name>
</gene>
<keyword evidence="2" id="KW-1185">Reference proteome</keyword>
<proteinExistence type="predicted"/>
<name>A0A4Z1HE74_9HELO</name>
<accession>A0A4Z1HE74</accession>
<dbReference type="STRING" id="278944.A0A4Z1HE74"/>
<evidence type="ECO:0000313" key="2">
    <source>
        <dbReference type="Proteomes" id="UP000297452"/>
    </source>
</evidence>
<dbReference type="AlphaFoldDB" id="A0A4Z1HE74"/>
<reference evidence="1 2" key="1">
    <citation type="submission" date="2017-12" db="EMBL/GenBank/DDBJ databases">
        <title>Comparative genomics of Botrytis spp.</title>
        <authorList>
            <person name="Valero-Jimenez C.A."/>
            <person name="Tapia P."/>
            <person name="Veloso J."/>
            <person name="Silva-Moreno E."/>
            <person name="Staats M."/>
            <person name="Valdes J.H."/>
            <person name="Van Kan J.A.L."/>
        </authorList>
    </citation>
    <scope>NUCLEOTIDE SEQUENCE [LARGE SCALE GENOMIC DNA]</scope>
    <source>
        <strain evidence="1 2">MUCL2120</strain>
    </source>
</reference>
<protein>
    <submittedName>
        <fullName evidence="1">Uncharacterized protein</fullName>
    </submittedName>
</protein>
<comment type="caution">
    <text evidence="1">The sequence shown here is derived from an EMBL/GenBank/DDBJ whole genome shotgun (WGS) entry which is preliminary data.</text>
</comment>
<sequence length="248" mass="27848">MTRIVELGTGVQTLKLIDNANDDTLLHAFTEEDFRKALCPHLKVLILGPTDYGSSFEPYDSHGNLRRDSKCILEYLCDYYHTICAAKPLQLRRLVLPAELIPGKPASEKIDNYLEQLTNTSFITDLGFFNGLVAEDSSNSTAQFCDIDYTLLENVSSLRSLKITRIDSALRAWMDDEARNFADLLKLTVTQLYSMYDSLLLPGHGRSLTKLGLYLDFATQWVGVAAVPTAFRVLIQTLSYHPMTHCAT</sequence>
<evidence type="ECO:0000313" key="1">
    <source>
        <dbReference type="EMBL" id="TGO47396.1"/>
    </source>
</evidence>
<organism evidence="1 2">
    <name type="scientific">Botryotinia narcissicola</name>
    <dbReference type="NCBI Taxonomy" id="278944"/>
    <lineage>
        <taxon>Eukaryota</taxon>
        <taxon>Fungi</taxon>
        <taxon>Dikarya</taxon>
        <taxon>Ascomycota</taxon>
        <taxon>Pezizomycotina</taxon>
        <taxon>Leotiomycetes</taxon>
        <taxon>Helotiales</taxon>
        <taxon>Sclerotiniaceae</taxon>
        <taxon>Botryotinia</taxon>
    </lineage>
</organism>